<evidence type="ECO:0000313" key="3">
    <source>
        <dbReference type="EMBL" id="KUH32912.1"/>
    </source>
</evidence>
<dbReference type="AlphaFoldDB" id="A0A100XX53"/>
<keyword evidence="4" id="KW-1185">Reference proteome</keyword>
<evidence type="ECO:0000256" key="1">
    <source>
        <dbReference type="SAM" id="Phobius"/>
    </source>
</evidence>
<dbReference type="RefSeq" id="WP_058939160.1">
    <property type="nucleotide sequence ID" value="NZ_LLYW01000028.1"/>
</dbReference>
<feature type="transmembrane region" description="Helical" evidence="1">
    <location>
        <begin position="398"/>
        <end position="416"/>
    </location>
</feature>
<gene>
    <name evidence="3" type="ORF">APY94_08105</name>
</gene>
<protein>
    <submittedName>
        <fullName evidence="3">Potassium transporter Kef</fullName>
    </submittedName>
</protein>
<dbReference type="STRING" id="227598.APY94_08105"/>
<keyword evidence="1" id="KW-0812">Transmembrane</keyword>
<dbReference type="EMBL" id="LLYW01000028">
    <property type="protein sequence ID" value="KUH32912.1"/>
    <property type="molecule type" value="Genomic_DNA"/>
</dbReference>
<name>A0A100XX53_9EURY</name>
<feature type="domain" description="Potassium channel" evidence="2">
    <location>
        <begin position="401"/>
        <end position="479"/>
    </location>
</feature>
<dbReference type="Gene3D" id="1.10.287.70">
    <property type="match status" value="1"/>
</dbReference>
<feature type="transmembrane region" description="Helical" evidence="1">
    <location>
        <begin position="451"/>
        <end position="476"/>
    </location>
</feature>
<evidence type="ECO:0000259" key="2">
    <source>
        <dbReference type="Pfam" id="PF07885"/>
    </source>
</evidence>
<proteinExistence type="predicted"/>
<comment type="caution">
    <text evidence="3">The sequence shown here is derived from an EMBL/GenBank/DDBJ whole genome shotgun (WGS) entry which is preliminary data.</text>
</comment>
<sequence length="481" mass="55573">MCEYTYENGRRCRLKPIEGSTYCPLHIPYDEGEKLLGDEIKRVKEETFLKRLRVGQTYFEGVYLYDVKISDFKAEKPIVFKNSHIRTILFDGVNVPGVTFYNSTVGRLVVFESELGTFTVHGSHVFGLNLLRVGFSNSVYIRNSSVRYVMINSTEYTGKGEEGEREYGERRTATGRIELSDLSEVRRIGINVRYPLLRKILEEHGIKPSESRERAVKATALVLRDIGFDQSARFKRQVRLSVRRFHGNLVLENLNVFGHAEILGSWLRNPEFVHTRVMGNLIFRKVSFHGDFAWNSTVLPNIPVELNVEGFVEVEDCKFNSHRAAGVLYRLARISWERNGDFERADRYYYLEMVAKRNSRLSGRRKGIKRLFMRMESAFEWLFADLTCKYGTDWKRPILIWLGAVNVFFPVLFSLTRSVEGISGSMGFLDYEYFSVVTATTLGYGDYHPIGVGRVIASVEALFGMFMWAVFLTVFARKYMR</sequence>
<dbReference type="SUPFAM" id="SSF81324">
    <property type="entry name" value="Voltage-gated potassium channels"/>
    <property type="match status" value="1"/>
</dbReference>
<dbReference type="InterPro" id="IPR013099">
    <property type="entry name" value="K_chnl_dom"/>
</dbReference>
<evidence type="ECO:0000313" key="4">
    <source>
        <dbReference type="Proteomes" id="UP000053462"/>
    </source>
</evidence>
<organism evidence="3 4">
    <name type="scientific">Thermococcus celericrescens</name>
    <dbReference type="NCBI Taxonomy" id="227598"/>
    <lineage>
        <taxon>Archaea</taxon>
        <taxon>Methanobacteriati</taxon>
        <taxon>Methanobacteriota</taxon>
        <taxon>Thermococci</taxon>
        <taxon>Thermococcales</taxon>
        <taxon>Thermococcaceae</taxon>
        <taxon>Thermococcus</taxon>
    </lineage>
</organism>
<dbReference type="OrthoDB" id="199127at2157"/>
<keyword evidence="1" id="KW-0472">Membrane</keyword>
<dbReference type="Pfam" id="PF07885">
    <property type="entry name" value="Ion_trans_2"/>
    <property type="match status" value="1"/>
</dbReference>
<accession>A0A100XX53</accession>
<dbReference type="Proteomes" id="UP000053462">
    <property type="component" value="Unassembled WGS sequence"/>
</dbReference>
<reference evidence="3 4" key="1">
    <citation type="submission" date="2015-10" db="EMBL/GenBank/DDBJ databases">
        <title>Draft genome sequence of Thermococcus celericrescens strain DSM 17994.</title>
        <authorList>
            <person name="Hong S.-J."/>
            <person name="Park C.-E."/>
            <person name="Shin J.-H."/>
        </authorList>
    </citation>
    <scope>NUCLEOTIDE SEQUENCE [LARGE SCALE GENOMIC DNA]</scope>
    <source>
        <strain evidence="3 4">DSM 17994</strain>
    </source>
</reference>
<keyword evidence="1" id="KW-1133">Transmembrane helix</keyword>